<evidence type="ECO:0000313" key="2">
    <source>
        <dbReference type="Proteomes" id="UP000464178"/>
    </source>
</evidence>
<organism evidence="1 2">
    <name type="scientific">Gemmata massiliana</name>
    <dbReference type="NCBI Taxonomy" id="1210884"/>
    <lineage>
        <taxon>Bacteria</taxon>
        <taxon>Pseudomonadati</taxon>
        <taxon>Planctomycetota</taxon>
        <taxon>Planctomycetia</taxon>
        <taxon>Gemmatales</taxon>
        <taxon>Gemmataceae</taxon>
        <taxon>Gemmata</taxon>
    </lineage>
</organism>
<dbReference type="Proteomes" id="UP000464178">
    <property type="component" value="Chromosome"/>
</dbReference>
<dbReference type="KEGG" id="gms:SOIL9_48320"/>
<gene>
    <name evidence="1" type="ORF">SOIL9_48320</name>
</gene>
<evidence type="ECO:0000313" key="1">
    <source>
        <dbReference type="EMBL" id="VTR92882.1"/>
    </source>
</evidence>
<dbReference type="AlphaFoldDB" id="A0A6P2D0D2"/>
<keyword evidence="2" id="KW-1185">Reference proteome</keyword>
<dbReference type="RefSeq" id="WP_162667684.1">
    <property type="nucleotide sequence ID" value="NZ_LR593886.1"/>
</dbReference>
<name>A0A6P2D0D2_9BACT</name>
<reference evidence="1 2" key="1">
    <citation type="submission" date="2019-05" db="EMBL/GenBank/DDBJ databases">
        <authorList>
            <consortium name="Science for Life Laboratories"/>
        </authorList>
    </citation>
    <scope>NUCLEOTIDE SEQUENCE [LARGE SCALE GENOMIC DNA]</scope>
    <source>
        <strain evidence="1">Soil9</strain>
    </source>
</reference>
<dbReference type="EMBL" id="LR593886">
    <property type="protein sequence ID" value="VTR92882.1"/>
    <property type="molecule type" value="Genomic_DNA"/>
</dbReference>
<accession>A0A6P2D0D2</accession>
<proteinExistence type="predicted"/>
<sequence length="61" mass="6949">MPHGLDALREDVAASSAAHLFNVLPEILKLKPSEQYERFKQHIETAIVACLEFRQWSPSDN</sequence>
<protein>
    <submittedName>
        <fullName evidence="1">Uncharacterized protein</fullName>
    </submittedName>
</protein>